<dbReference type="PANTHER" id="PTHR10039:SF14">
    <property type="entry name" value="NACHT DOMAIN-CONTAINING PROTEIN"/>
    <property type="match status" value="1"/>
</dbReference>
<name>A0AAD6ZCI3_9AGAR</name>
<evidence type="ECO:0000259" key="2">
    <source>
        <dbReference type="Pfam" id="PF24883"/>
    </source>
</evidence>
<evidence type="ECO:0000313" key="3">
    <source>
        <dbReference type="EMBL" id="KAJ7315210.1"/>
    </source>
</evidence>
<accession>A0AAD6ZCI3</accession>
<dbReference type="InterPro" id="IPR056884">
    <property type="entry name" value="NPHP3-like_N"/>
</dbReference>
<feature type="non-terminal residue" evidence="3">
    <location>
        <position position="1"/>
    </location>
</feature>
<keyword evidence="1" id="KW-0677">Repeat</keyword>
<dbReference type="Pfam" id="PF24883">
    <property type="entry name" value="NPHP3_N"/>
    <property type="match status" value="1"/>
</dbReference>
<gene>
    <name evidence="3" type="ORF">DFH08DRAFT_715929</name>
</gene>
<evidence type="ECO:0000256" key="1">
    <source>
        <dbReference type="ARBA" id="ARBA00022737"/>
    </source>
</evidence>
<protein>
    <recommendedName>
        <fullName evidence="2">Nephrocystin 3-like N-terminal domain-containing protein</fullName>
    </recommendedName>
</protein>
<dbReference type="AlphaFoldDB" id="A0AAD6ZCI3"/>
<reference evidence="3" key="1">
    <citation type="submission" date="2023-03" db="EMBL/GenBank/DDBJ databases">
        <title>Massive genome expansion in bonnet fungi (Mycena s.s.) driven by repeated elements and novel gene families across ecological guilds.</title>
        <authorList>
            <consortium name="Lawrence Berkeley National Laboratory"/>
            <person name="Harder C.B."/>
            <person name="Miyauchi S."/>
            <person name="Viragh M."/>
            <person name="Kuo A."/>
            <person name="Thoen E."/>
            <person name="Andreopoulos B."/>
            <person name="Lu D."/>
            <person name="Skrede I."/>
            <person name="Drula E."/>
            <person name="Henrissat B."/>
            <person name="Morin E."/>
            <person name="Kohler A."/>
            <person name="Barry K."/>
            <person name="LaButti K."/>
            <person name="Morin E."/>
            <person name="Salamov A."/>
            <person name="Lipzen A."/>
            <person name="Mereny Z."/>
            <person name="Hegedus B."/>
            <person name="Baldrian P."/>
            <person name="Stursova M."/>
            <person name="Weitz H."/>
            <person name="Taylor A."/>
            <person name="Grigoriev I.V."/>
            <person name="Nagy L.G."/>
            <person name="Martin F."/>
            <person name="Kauserud H."/>
        </authorList>
    </citation>
    <scope>NUCLEOTIDE SEQUENCE</scope>
    <source>
        <strain evidence="3">CBHHK002</strain>
    </source>
</reference>
<evidence type="ECO:0000313" key="4">
    <source>
        <dbReference type="Proteomes" id="UP001218218"/>
    </source>
</evidence>
<dbReference type="EMBL" id="JARIHO010000063">
    <property type="protein sequence ID" value="KAJ7315210.1"/>
    <property type="molecule type" value="Genomic_DNA"/>
</dbReference>
<organism evidence="3 4">
    <name type="scientific">Mycena albidolilacea</name>
    <dbReference type="NCBI Taxonomy" id="1033008"/>
    <lineage>
        <taxon>Eukaryota</taxon>
        <taxon>Fungi</taxon>
        <taxon>Dikarya</taxon>
        <taxon>Basidiomycota</taxon>
        <taxon>Agaricomycotina</taxon>
        <taxon>Agaricomycetes</taxon>
        <taxon>Agaricomycetidae</taxon>
        <taxon>Agaricales</taxon>
        <taxon>Marasmiineae</taxon>
        <taxon>Mycenaceae</taxon>
        <taxon>Mycena</taxon>
    </lineage>
</organism>
<sequence length="428" mass="48333">VPGINILRAHVVTEALHDSGERFPEPACHPGTHIISKLGQKLVMKFGLQPYYLVASRLGGSGKVGYCADIRRELRERGQARCIFFLKHGHPKRGTGSGIITTLAYQLAISIPEFLLPLQQAIEKDKLVAGRALTVQFQRLLVEPFQQVAPLQSPPVVVLDGLDEFDDHKVQEQIVRLFISAVRDYQLPLRILVTSRPEPHLREIFEMKEACATCRCSALSADCTDIRTYLRDEFSRIHSENLARGTDLGAVWPPPDALLNLVSKSSGIFVYATTVVRYIDDRYWNPQERLLSVLALDPESTAPLDDLYTSILSIVPHVPQNSRILHLIWCGGWNPEEVDIILKLRGGTSRRILSSLCSLLDVPELSTRYSRRSAVGFLHASFHDFLHDERRSGRWCIAPSWLESDWLASMIRLLSIPRRVDQNTAFYQ</sequence>
<dbReference type="Proteomes" id="UP001218218">
    <property type="component" value="Unassembled WGS sequence"/>
</dbReference>
<comment type="caution">
    <text evidence="3">The sequence shown here is derived from an EMBL/GenBank/DDBJ whole genome shotgun (WGS) entry which is preliminary data.</text>
</comment>
<proteinExistence type="predicted"/>
<keyword evidence="4" id="KW-1185">Reference proteome</keyword>
<dbReference type="PANTHER" id="PTHR10039">
    <property type="entry name" value="AMELOGENIN"/>
    <property type="match status" value="1"/>
</dbReference>
<feature type="domain" description="Nephrocystin 3-like N-terminal" evidence="2">
    <location>
        <begin position="59"/>
        <end position="196"/>
    </location>
</feature>